<feature type="non-terminal residue" evidence="1">
    <location>
        <position position="1"/>
    </location>
</feature>
<gene>
    <name evidence="1" type="ORF">S12H4_33742</name>
</gene>
<dbReference type="InterPro" id="IPR013320">
    <property type="entry name" value="ConA-like_dom_sf"/>
</dbReference>
<dbReference type="EMBL" id="BARW01019915">
    <property type="protein sequence ID" value="GAJ00695.1"/>
    <property type="molecule type" value="Genomic_DNA"/>
</dbReference>
<evidence type="ECO:0008006" key="2">
    <source>
        <dbReference type="Google" id="ProtNLM"/>
    </source>
</evidence>
<proteinExistence type="predicted"/>
<evidence type="ECO:0000313" key="1">
    <source>
        <dbReference type="EMBL" id="GAJ00695.1"/>
    </source>
</evidence>
<dbReference type="AlphaFoldDB" id="X1V719"/>
<protein>
    <recommendedName>
        <fullName evidence="2">LamG-like jellyroll fold domain-containing protein</fullName>
    </recommendedName>
</protein>
<sequence length="139" mass="15174">RGEDEISDNAGPYLNIRPESSPYGNGVGVGYEDNSENVYVFSTDYYPAVDTWTHLAVTRSSDGQLSIYSNGNLLSQWDSTATPTSNCFQELTIGSLWTNNGTMILKGFFTGAIDEVRIWNVARSGAEIAANYNCLIDPA</sequence>
<dbReference type="Pfam" id="PF13385">
    <property type="entry name" value="Laminin_G_3"/>
    <property type="match status" value="1"/>
</dbReference>
<reference evidence="1" key="1">
    <citation type="journal article" date="2014" name="Front. Microbiol.">
        <title>High frequency of phylogenetically diverse reductive dehalogenase-homologous genes in deep subseafloor sedimentary metagenomes.</title>
        <authorList>
            <person name="Kawai M."/>
            <person name="Futagami T."/>
            <person name="Toyoda A."/>
            <person name="Takaki Y."/>
            <person name="Nishi S."/>
            <person name="Hori S."/>
            <person name="Arai W."/>
            <person name="Tsubouchi T."/>
            <person name="Morono Y."/>
            <person name="Uchiyama I."/>
            <person name="Ito T."/>
            <person name="Fujiyama A."/>
            <person name="Inagaki F."/>
            <person name="Takami H."/>
        </authorList>
    </citation>
    <scope>NUCLEOTIDE SEQUENCE</scope>
    <source>
        <strain evidence="1">Expedition CK06-06</strain>
    </source>
</reference>
<comment type="caution">
    <text evidence="1">The sequence shown here is derived from an EMBL/GenBank/DDBJ whole genome shotgun (WGS) entry which is preliminary data.</text>
</comment>
<dbReference type="Gene3D" id="2.60.120.200">
    <property type="match status" value="1"/>
</dbReference>
<accession>X1V719</accession>
<organism evidence="1">
    <name type="scientific">marine sediment metagenome</name>
    <dbReference type="NCBI Taxonomy" id="412755"/>
    <lineage>
        <taxon>unclassified sequences</taxon>
        <taxon>metagenomes</taxon>
        <taxon>ecological metagenomes</taxon>
    </lineage>
</organism>
<name>X1V719_9ZZZZ</name>
<dbReference type="SUPFAM" id="SSF49899">
    <property type="entry name" value="Concanavalin A-like lectins/glucanases"/>
    <property type="match status" value="1"/>
</dbReference>